<sequence length="26" mass="2985">MDIGEVGSHDRKWTPLRVEESVGIHH</sequence>
<dbReference type="EMBL" id="JAAIUW010000009">
    <property type="protein sequence ID" value="KAF7817482.1"/>
    <property type="molecule type" value="Genomic_DNA"/>
</dbReference>
<dbReference type="Proteomes" id="UP000634136">
    <property type="component" value="Unassembled WGS sequence"/>
</dbReference>
<evidence type="ECO:0000313" key="2">
    <source>
        <dbReference type="Proteomes" id="UP000634136"/>
    </source>
</evidence>
<organism evidence="1 2">
    <name type="scientific">Senna tora</name>
    <dbReference type="NCBI Taxonomy" id="362788"/>
    <lineage>
        <taxon>Eukaryota</taxon>
        <taxon>Viridiplantae</taxon>
        <taxon>Streptophyta</taxon>
        <taxon>Embryophyta</taxon>
        <taxon>Tracheophyta</taxon>
        <taxon>Spermatophyta</taxon>
        <taxon>Magnoliopsida</taxon>
        <taxon>eudicotyledons</taxon>
        <taxon>Gunneridae</taxon>
        <taxon>Pentapetalae</taxon>
        <taxon>rosids</taxon>
        <taxon>fabids</taxon>
        <taxon>Fabales</taxon>
        <taxon>Fabaceae</taxon>
        <taxon>Caesalpinioideae</taxon>
        <taxon>Cassia clade</taxon>
        <taxon>Senna</taxon>
    </lineage>
</organism>
<reference evidence="1" key="1">
    <citation type="submission" date="2020-09" db="EMBL/GenBank/DDBJ databases">
        <title>Genome-Enabled Discovery of Anthraquinone Biosynthesis in Senna tora.</title>
        <authorList>
            <person name="Kang S.-H."/>
            <person name="Pandey R.P."/>
            <person name="Lee C.-M."/>
            <person name="Sim J.-S."/>
            <person name="Jeong J.-T."/>
            <person name="Choi B.-S."/>
            <person name="Jung M."/>
            <person name="Ginzburg D."/>
            <person name="Zhao K."/>
            <person name="Won S.Y."/>
            <person name="Oh T.-J."/>
            <person name="Yu Y."/>
            <person name="Kim N.-H."/>
            <person name="Lee O.R."/>
            <person name="Lee T.-H."/>
            <person name="Bashyal P."/>
            <person name="Kim T.-S."/>
            <person name="Lee W.-H."/>
            <person name="Kawkins C."/>
            <person name="Kim C.-K."/>
            <person name="Kim J.S."/>
            <person name="Ahn B.O."/>
            <person name="Rhee S.Y."/>
            <person name="Sohng J.K."/>
        </authorList>
    </citation>
    <scope>NUCLEOTIDE SEQUENCE</scope>
    <source>
        <tissue evidence="1">Leaf</tissue>
    </source>
</reference>
<keyword evidence="2" id="KW-1185">Reference proteome</keyword>
<gene>
    <name evidence="1" type="ORF">G2W53_031451</name>
</gene>
<protein>
    <submittedName>
        <fullName evidence="1">Uncharacterized protein</fullName>
    </submittedName>
</protein>
<comment type="caution">
    <text evidence="1">The sequence shown here is derived from an EMBL/GenBank/DDBJ whole genome shotgun (WGS) entry which is preliminary data.</text>
</comment>
<proteinExistence type="predicted"/>
<name>A0A834T990_9FABA</name>
<accession>A0A834T990</accession>
<evidence type="ECO:0000313" key="1">
    <source>
        <dbReference type="EMBL" id="KAF7817482.1"/>
    </source>
</evidence>
<dbReference type="AlphaFoldDB" id="A0A834T990"/>